<protein>
    <recommendedName>
        <fullName evidence="2 4">Glutamate dehydrogenase</fullName>
    </recommendedName>
</protein>
<evidence type="ECO:0000256" key="8">
    <source>
        <dbReference type="RuleBase" id="RU004417"/>
    </source>
</evidence>
<dbReference type="PIRSF" id="PIRSF000185">
    <property type="entry name" value="Glu_DH"/>
    <property type="match status" value="1"/>
</dbReference>
<feature type="active site" description="Proton donor" evidence="5">
    <location>
        <position position="116"/>
    </location>
</feature>
<dbReference type="InterPro" id="IPR006097">
    <property type="entry name" value="Glu/Leu/Phe/Val/Trp_DH_dimer"/>
</dbReference>
<dbReference type="GO" id="GO:0004352">
    <property type="term" value="F:glutamate dehydrogenase (NAD+) activity"/>
    <property type="evidence" value="ECO:0007669"/>
    <property type="project" value="TreeGrafter"/>
</dbReference>
<dbReference type="SUPFAM" id="SSF53223">
    <property type="entry name" value="Aminoacid dehydrogenase-like, N-terminal domain"/>
    <property type="match status" value="1"/>
</dbReference>
<evidence type="ECO:0000313" key="10">
    <source>
        <dbReference type="EMBL" id="KOO36321.1"/>
    </source>
</evidence>
<feature type="site" description="Important for catalysis" evidence="7">
    <location>
        <position position="156"/>
    </location>
</feature>
<dbReference type="InterPro" id="IPR036291">
    <property type="entry name" value="NAD(P)-bd_dom_sf"/>
</dbReference>
<dbReference type="SUPFAM" id="SSF51735">
    <property type="entry name" value="NAD(P)-binding Rossmann-fold domains"/>
    <property type="match status" value="1"/>
</dbReference>
<dbReference type="Pfam" id="PF00208">
    <property type="entry name" value="ELFV_dehydrog"/>
    <property type="match status" value="1"/>
</dbReference>
<keyword evidence="3 4" id="KW-0560">Oxidoreductase</keyword>
<dbReference type="PRINTS" id="PR00082">
    <property type="entry name" value="GLFDHDRGNASE"/>
</dbReference>
<feature type="binding site" evidence="6">
    <location>
        <position position="104"/>
    </location>
    <ligand>
        <name>substrate</name>
    </ligand>
</feature>
<dbReference type="PROSITE" id="PS00074">
    <property type="entry name" value="GLFV_DEHYDROGENASE"/>
    <property type="match status" value="1"/>
</dbReference>
<feature type="binding site" evidence="6">
    <location>
        <position position="257"/>
    </location>
    <ligand>
        <name>NAD(+)</name>
        <dbReference type="ChEBI" id="CHEBI:57540"/>
    </ligand>
</feature>
<name>A0A0M0KBT8_ALKHA</name>
<dbReference type="PANTHER" id="PTHR11606">
    <property type="entry name" value="GLUTAMATE DEHYDROGENASE"/>
    <property type="match status" value="1"/>
</dbReference>
<dbReference type="SMART" id="SM00839">
    <property type="entry name" value="ELFV_dehydrog"/>
    <property type="match status" value="1"/>
</dbReference>
<comment type="caution">
    <text evidence="10">The sequence shown here is derived from an EMBL/GenBank/DDBJ whole genome shotgun (WGS) entry which is preliminary data.</text>
</comment>
<dbReference type="InterPro" id="IPR033922">
    <property type="entry name" value="NAD_bind_Glu_DH"/>
</dbReference>
<evidence type="ECO:0000259" key="9">
    <source>
        <dbReference type="SMART" id="SM00839"/>
    </source>
</evidence>
<feature type="binding site" evidence="6">
    <location>
        <position position="201"/>
    </location>
    <ligand>
        <name>NAD(+)</name>
        <dbReference type="ChEBI" id="CHEBI:57540"/>
    </ligand>
</feature>
<dbReference type="PANTHER" id="PTHR11606:SF13">
    <property type="entry name" value="GLUTAMATE DEHYDROGENASE 1, MITOCHONDRIAL"/>
    <property type="match status" value="1"/>
</dbReference>
<evidence type="ECO:0000256" key="6">
    <source>
        <dbReference type="PIRSR" id="PIRSR000185-2"/>
    </source>
</evidence>
<evidence type="ECO:0000256" key="2">
    <source>
        <dbReference type="ARBA" id="ARBA00012896"/>
    </source>
</evidence>
<dbReference type="GO" id="GO:0000166">
    <property type="term" value="F:nucleotide binding"/>
    <property type="evidence" value="ECO:0007669"/>
    <property type="project" value="UniProtKB-KW"/>
</dbReference>
<dbReference type="InterPro" id="IPR006096">
    <property type="entry name" value="Glu/Leu/Phe/Val/Trp_DH_C"/>
</dbReference>
<dbReference type="InterPro" id="IPR046346">
    <property type="entry name" value="Aminoacid_DH-like_N_sf"/>
</dbReference>
<evidence type="ECO:0000256" key="7">
    <source>
        <dbReference type="PIRSR" id="PIRSR000185-3"/>
    </source>
</evidence>
<feature type="binding site" evidence="6">
    <location>
        <position position="396"/>
    </location>
    <ligand>
        <name>substrate</name>
    </ligand>
</feature>
<dbReference type="Pfam" id="PF02812">
    <property type="entry name" value="ELFV_dehydrog_N"/>
    <property type="match status" value="1"/>
</dbReference>
<keyword evidence="6" id="KW-0520">NAD</keyword>
<reference evidence="10" key="1">
    <citation type="submission" date="2015-08" db="EMBL/GenBank/DDBJ databases">
        <title>Complete DNA Sequence of Pseudomonas syringae pv. actinidiae, the Causal Agent of Kiwifruit Canker Disease.</title>
        <authorList>
            <person name="Rikkerink E.H.A."/>
            <person name="Fineran P.C."/>
        </authorList>
    </citation>
    <scope>NUCLEOTIDE SEQUENCE</scope>
    <source>
        <strain evidence="10">DSM 13666</strain>
    </source>
</reference>
<feature type="domain" description="Glutamate/phenylalanine/leucine/valine/L-tryptophan dehydrogenase C-terminal" evidence="9">
    <location>
        <begin position="245"/>
        <end position="461"/>
    </location>
</feature>
<dbReference type="InterPro" id="IPR033524">
    <property type="entry name" value="Glu/Leu/Phe/Val_DH_AS"/>
</dbReference>
<evidence type="ECO:0000256" key="1">
    <source>
        <dbReference type="ARBA" id="ARBA00006382"/>
    </source>
</evidence>
<feature type="binding site" evidence="6">
    <location>
        <position position="80"/>
    </location>
    <ligand>
        <name>substrate</name>
    </ligand>
</feature>
<dbReference type="CDD" id="cd01076">
    <property type="entry name" value="NAD_bind_1_Glu_DH"/>
    <property type="match status" value="1"/>
</dbReference>
<dbReference type="EMBL" id="LILD01000014">
    <property type="protein sequence ID" value="KOO36321.1"/>
    <property type="molecule type" value="Genomic_DNA"/>
</dbReference>
<dbReference type="AlphaFoldDB" id="A0A0M0KBT8"/>
<keyword evidence="6" id="KW-0547">Nucleotide-binding</keyword>
<evidence type="ECO:0000256" key="5">
    <source>
        <dbReference type="PIRSR" id="PIRSR000185-1"/>
    </source>
</evidence>
<organism evidence="10">
    <name type="scientific">Halalkalibacterium halodurans</name>
    <name type="common">Bacillus halodurans</name>
    <dbReference type="NCBI Taxonomy" id="86665"/>
    <lineage>
        <taxon>Bacteria</taxon>
        <taxon>Bacillati</taxon>
        <taxon>Bacillota</taxon>
        <taxon>Bacilli</taxon>
        <taxon>Bacillales</taxon>
        <taxon>Bacillaceae</taxon>
        <taxon>Halalkalibacterium (ex Joshi et al. 2022)</taxon>
    </lineage>
</organism>
<dbReference type="PATRIC" id="fig|136160.3.peg.3835"/>
<evidence type="ECO:0000256" key="4">
    <source>
        <dbReference type="PIRNR" id="PIRNR000185"/>
    </source>
</evidence>
<dbReference type="InterPro" id="IPR014362">
    <property type="entry name" value="Glu_DH"/>
</dbReference>
<dbReference type="Gene3D" id="3.40.50.720">
    <property type="entry name" value="NAD(P)-binding Rossmann-like Domain"/>
    <property type="match status" value="1"/>
</dbReference>
<comment type="similarity">
    <text evidence="1 4 8">Belongs to the Glu/Leu/Phe/Val dehydrogenases family.</text>
</comment>
<dbReference type="Gene3D" id="3.40.50.10860">
    <property type="entry name" value="Leucine Dehydrogenase, chain A, domain 1"/>
    <property type="match status" value="1"/>
</dbReference>
<evidence type="ECO:0000256" key="3">
    <source>
        <dbReference type="ARBA" id="ARBA00023002"/>
    </source>
</evidence>
<gene>
    <name evidence="10" type="ORF">AMD02_19275</name>
</gene>
<proteinExistence type="inferred from homology"/>
<dbReference type="GeneID" id="87596374"/>
<dbReference type="InterPro" id="IPR006095">
    <property type="entry name" value="Glu/Leu/Phe/Val/Trp_DH"/>
</dbReference>
<dbReference type="OMA" id="FYKGGIR"/>
<accession>A0A0M0KBT8</accession>
<sequence length="464" mass="51741">MDRKETAKLMENVMTELSEKEGFLGIEDDEKRKRIVLSAQEILTTTDKIIKSYIRVSTEHGIMRIPAYRVQHNNISGFYKGGIRFSEFVSEEEVENLAILMTLKNALHRLPFGGAKGGVHVDPRKYSEKELNLISKKYVQRFARDLGPNHDIPAPDLGTNEQVIDWMVGEFKTIHPGQAYLGSFTGKSVENGGARGRREATGKGTFLSYIWLLSQWYDEHVSGNGINRTKQWETISNLKQQADNSDPIRVAVQGFGNVGSVAALEAYQCSEIAHRVVAVSDRYTTLYNEKGLDVRALAAYTIGGKDLPKNSEELAAAGVEASVLPVDAVLTCETDVLILAAIENQIHERNMKQVNARVLVEGANAPISTEADDYFEAAGTVVIPDILANAGGVIVSYLEWKQSRITELYSEDDILDEMGTQMKETLKSVYERYFSSVGHTLRFTCFTLALERLTSLLYKHGKLY</sequence>
<dbReference type="GO" id="GO:0006538">
    <property type="term" value="P:L-glutamate catabolic process"/>
    <property type="evidence" value="ECO:0007669"/>
    <property type="project" value="TreeGrafter"/>
</dbReference>
<dbReference type="RefSeq" id="WP_010896997.1">
    <property type="nucleotide sequence ID" value="NZ_CP040441.1"/>
</dbReference>